<sequence>MSPHEYLTARYDEEETAARAADIVEGDPTWTVHGPVALSSPRAFRVRSSRDMVPVALVQDVDDESGPTAILDAEAAATHIALHDPARVLADVAAKRAILEHHRPATAEDTHEIGAHPINDGRCSSCVALHDERGYCEQLEYPCPTILAMLQPYADRDDFDPDWKISSPQGAHPHL</sequence>
<name>A0ABU2CV56_9MICO</name>
<reference evidence="1 2" key="1">
    <citation type="submission" date="2023-07" db="EMBL/GenBank/DDBJ databases">
        <title>Sequencing the genomes of 1000 actinobacteria strains.</title>
        <authorList>
            <person name="Klenk H.-P."/>
        </authorList>
    </citation>
    <scope>NUCLEOTIDE SEQUENCE [LARGE SCALE GENOMIC DNA]</scope>
    <source>
        <strain evidence="1 2">DSM 45554</strain>
    </source>
</reference>
<accession>A0ABU2CV56</accession>
<dbReference type="EMBL" id="JAVDYE010000001">
    <property type="protein sequence ID" value="MDR7385224.1"/>
    <property type="molecule type" value="Genomic_DNA"/>
</dbReference>
<dbReference type="Pfam" id="PF19730">
    <property type="entry name" value="DUF6221"/>
    <property type="match status" value="1"/>
</dbReference>
<keyword evidence="2" id="KW-1185">Reference proteome</keyword>
<evidence type="ECO:0000313" key="1">
    <source>
        <dbReference type="EMBL" id="MDR7385224.1"/>
    </source>
</evidence>
<protein>
    <recommendedName>
        <fullName evidence="3">Nucleic acid/nucleotide deaminase of polymorphic system toxin</fullName>
    </recommendedName>
</protein>
<evidence type="ECO:0008006" key="3">
    <source>
        <dbReference type="Google" id="ProtNLM"/>
    </source>
</evidence>
<dbReference type="Proteomes" id="UP001183585">
    <property type="component" value="Unassembled WGS sequence"/>
</dbReference>
<dbReference type="InterPro" id="IPR046193">
    <property type="entry name" value="DUF6221"/>
</dbReference>
<organism evidence="1 2">
    <name type="scientific">Promicromonospora iranensis</name>
    <dbReference type="NCBI Taxonomy" id="1105144"/>
    <lineage>
        <taxon>Bacteria</taxon>
        <taxon>Bacillati</taxon>
        <taxon>Actinomycetota</taxon>
        <taxon>Actinomycetes</taxon>
        <taxon>Micrococcales</taxon>
        <taxon>Promicromonosporaceae</taxon>
        <taxon>Promicromonospora</taxon>
    </lineage>
</organism>
<evidence type="ECO:0000313" key="2">
    <source>
        <dbReference type="Proteomes" id="UP001183585"/>
    </source>
</evidence>
<dbReference type="RefSeq" id="WP_274997236.1">
    <property type="nucleotide sequence ID" value="NZ_JAJQQP010000015.1"/>
</dbReference>
<proteinExistence type="predicted"/>
<comment type="caution">
    <text evidence="1">The sequence shown here is derived from an EMBL/GenBank/DDBJ whole genome shotgun (WGS) entry which is preliminary data.</text>
</comment>
<gene>
    <name evidence="1" type="ORF">J2S48_004739</name>
</gene>